<reference evidence="3 4" key="1">
    <citation type="submission" date="2018-08" db="EMBL/GenBank/DDBJ databases">
        <title>A genome reference for cultivated species of the human gut microbiota.</title>
        <authorList>
            <person name="Zou Y."/>
            <person name="Xue W."/>
            <person name="Luo G."/>
        </authorList>
    </citation>
    <scope>NUCLEOTIDE SEQUENCE [LARGE SCALE GENOMIC DNA]</scope>
    <source>
        <strain evidence="3 4">OF01-2LB</strain>
    </source>
</reference>
<dbReference type="RefSeq" id="WP_117442221.1">
    <property type="nucleotide sequence ID" value="NZ_JAJFEN010000081.1"/>
</dbReference>
<dbReference type="EMBL" id="QVEV01000004">
    <property type="protein sequence ID" value="RGC17649.1"/>
    <property type="molecule type" value="Genomic_DNA"/>
</dbReference>
<proteinExistence type="predicted"/>
<dbReference type="InterPro" id="IPR013011">
    <property type="entry name" value="PTS_EIIB_2"/>
</dbReference>
<dbReference type="CDD" id="cd05566">
    <property type="entry name" value="PTS_IIB_galactitol"/>
    <property type="match status" value="1"/>
</dbReference>
<dbReference type="InterPro" id="IPR036095">
    <property type="entry name" value="PTS_EIIB-like_sf"/>
</dbReference>
<gene>
    <name evidence="3" type="ORF">DXA38_04885</name>
</gene>
<evidence type="ECO:0000259" key="2">
    <source>
        <dbReference type="PROSITE" id="PS51099"/>
    </source>
</evidence>
<feature type="domain" description="PTS EIIB type-2" evidence="2">
    <location>
        <begin position="4"/>
        <end position="97"/>
    </location>
</feature>
<dbReference type="Proteomes" id="UP000260025">
    <property type="component" value="Unassembled WGS sequence"/>
</dbReference>
<protein>
    <submittedName>
        <fullName evidence="3">PTS fructose transporter subunit IIB</fullName>
    </submittedName>
</protein>
<dbReference type="OrthoDB" id="7065341at2"/>
<keyword evidence="1" id="KW-0808">Transferase</keyword>
<evidence type="ECO:0000256" key="1">
    <source>
        <dbReference type="ARBA" id="ARBA00022679"/>
    </source>
</evidence>
<dbReference type="InterPro" id="IPR003501">
    <property type="entry name" value="PTS_EIIB_2/3"/>
</dbReference>
<dbReference type="PROSITE" id="PS51099">
    <property type="entry name" value="PTS_EIIB_TYPE_2"/>
    <property type="match status" value="1"/>
</dbReference>
<name>A0A3E2W126_CLOIN</name>
<evidence type="ECO:0000313" key="3">
    <source>
        <dbReference type="EMBL" id="RGC17649.1"/>
    </source>
</evidence>
<dbReference type="GO" id="GO:0009401">
    <property type="term" value="P:phosphoenolpyruvate-dependent sugar phosphotransferase system"/>
    <property type="evidence" value="ECO:0007669"/>
    <property type="project" value="InterPro"/>
</dbReference>
<evidence type="ECO:0000313" key="4">
    <source>
        <dbReference type="Proteomes" id="UP000260025"/>
    </source>
</evidence>
<dbReference type="GO" id="GO:0008982">
    <property type="term" value="F:protein-N(PI)-phosphohistidine-sugar phosphotransferase activity"/>
    <property type="evidence" value="ECO:0007669"/>
    <property type="project" value="InterPro"/>
</dbReference>
<organism evidence="3 4">
    <name type="scientific">Clostridium innocuum</name>
    <dbReference type="NCBI Taxonomy" id="1522"/>
    <lineage>
        <taxon>Bacteria</taxon>
        <taxon>Bacillati</taxon>
        <taxon>Bacillota</taxon>
        <taxon>Clostridia</taxon>
        <taxon>Eubacteriales</taxon>
        <taxon>Clostridiaceae</taxon>
        <taxon>Clostridium</taxon>
    </lineage>
</organism>
<dbReference type="Gene3D" id="3.40.50.2300">
    <property type="match status" value="1"/>
</dbReference>
<dbReference type="SUPFAM" id="SSF52794">
    <property type="entry name" value="PTS system IIB component-like"/>
    <property type="match status" value="1"/>
</dbReference>
<accession>A0A3E2W126</accession>
<comment type="caution">
    <text evidence="3">The sequence shown here is derived from an EMBL/GenBank/DDBJ whole genome shotgun (WGS) entry which is preliminary data.</text>
</comment>
<dbReference type="AlphaFoldDB" id="A0A3E2W126"/>
<sequence length="97" mass="10436">MKKINVLCVCGSGTVTSSMIASKLKDMLAENGFEAEMIETNPGGVDSAMASHDFDFMACSSPVNGDYGIPKLNATSFLIGLGEEEFMEEVMRILHHS</sequence>
<dbReference type="Pfam" id="PF02302">
    <property type="entry name" value="PTS_IIB"/>
    <property type="match status" value="1"/>
</dbReference>